<feature type="compositionally biased region" description="Polar residues" evidence="1">
    <location>
        <begin position="1"/>
        <end position="10"/>
    </location>
</feature>
<evidence type="ECO:0000256" key="1">
    <source>
        <dbReference type="SAM" id="MobiDB-lite"/>
    </source>
</evidence>
<feature type="region of interest" description="Disordered" evidence="1">
    <location>
        <begin position="1"/>
        <end position="32"/>
    </location>
</feature>
<organism evidence="2 3">
    <name type="scientific">Cellulophaga geojensis KL-A</name>
    <dbReference type="NCBI Taxonomy" id="1328323"/>
    <lineage>
        <taxon>Bacteria</taxon>
        <taxon>Pseudomonadati</taxon>
        <taxon>Bacteroidota</taxon>
        <taxon>Flavobacteriia</taxon>
        <taxon>Flavobacteriales</taxon>
        <taxon>Flavobacteriaceae</taxon>
        <taxon>Cellulophaga</taxon>
    </lineage>
</organism>
<accession>A0ABP3B593</accession>
<dbReference type="EMBL" id="ARZX01000015">
    <property type="protein sequence ID" value="EWH12980.1"/>
    <property type="molecule type" value="Genomic_DNA"/>
</dbReference>
<proteinExistence type="predicted"/>
<comment type="caution">
    <text evidence="2">The sequence shown here is derived from an EMBL/GenBank/DDBJ whole genome shotgun (WGS) entry which is preliminary data.</text>
</comment>
<reference evidence="2 3" key="1">
    <citation type="journal article" date="2014" name="Genome Announc.">
        <title>Draft Genome Sequence of the Carrageenan-Degrading Bacterium Cellulophaga sp. Strain KL-A, Isolated from Decaying Marine Algae.</title>
        <authorList>
            <person name="Shan D."/>
            <person name="Ying J."/>
            <person name="Li X."/>
            <person name="Gao Z."/>
            <person name="Wei G."/>
            <person name="Shao Z."/>
        </authorList>
    </citation>
    <scope>NUCLEOTIDE SEQUENCE [LARGE SCALE GENOMIC DNA]</scope>
    <source>
        <strain evidence="2 3">KL-A</strain>
    </source>
</reference>
<dbReference type="Proteomes" id="UP000019275">
    <property type="component" value="Unassembled WGS sequence"/>
</dbReference>
<keyword evidence="3" id="KW-1185">Reference proteome</keyword>
<feature type="compositionally biased region" description="Basic and acidic residues" evidence="1">
    <location>
        <begin position="23"/>
        <end position="32"/>
    </location>
</feature>
<evidence type="ECO:0000313" key="2">
    <source>
        <dbReference type="EMBL" id="EWH12980.1"/>
    </source>
</evidence>
<name>A0ABP3B593_9FLAO</name>
<gene>
    <name evidence="2" type="ORF">KLA_11615</name>
</gene>
<sequence>MNTEHTNLQDALSAKQAAWESNASKEQKRNDN</sequence>
<evidence type="ECO:0000313" key="3">
    <source>
        <dbReference type="Proteomes" id="UP000019275"/>
    </source>
</evidence>
<protein>
    <submittedName>
        <fullName evidence="2">Alkyl hydroperoxide reductase</fullName>
    </submittedName>
</protein>